<keyword evidence="5" id="KW-0963">Cytoplasm</keyword>
<keyword evidence="7" id="KW-0733">Signal recognition particle</keyword>
<organism evidence="12">
    <name type="scientific">Grosmannia clavigera (strain kw1407 / UAMH 11150)</name>
    <name type="common">Blue stain fungus</name>
    <name type="synonym">Graphiocladiella clavigera</name>
    <dbReference type="NCBI Taxonomy" id="655863"/>
    <lineage>
        <taxon>Eukaryota</taxon>
        <taxon>Fungi</taxon>
        <taxon>Dikarya</taxon>
        <taxon>Ascomycota</taxon>
        <taxon>Pezizomycotina</taxon>
        <taxon>Sordariomycetes</taxon>
        <taxon>Sordariomycetidae</taxon>
        <taxon>Ophiostomatales</taxon>
        <taxon>Ophiostomataceae</taxon>
        <taxon>Leptographium</taxon>
    </lineage>
</organism>
<gene>
    <name evidence="11" type="ORF">CMQ_6077</name>
</gene>
<dbReference type="EMBL" id="GL629794">
    <property type="protein sequence ID" value="EFX01135.1"/>
    <property type="molecule type" value="Genomic_DNA"/>
</dbReference>
<evidence type="ECO:0000256" key="6">
    <source>
        <dbReference type="ARBA" id="ARBA00022824"/>
    </source>
</evidence>
<dbReference type="Pfam" id="PF08492">
    <property type="entry name" value="SRP72"/>
    <property type="match status" value="1"/>
</dbReference>
<dbReference type="RefSeq" id="XP_014170617.1">
    <property type="nucleotide sequence ID" value="XM_014315142.1"/>
</dbReference>
<dbReference type="GO" id="GO:0008312">
    <property type="term" value="F:7S RNA binding"/>
    <property type="evidence" value="ECO:0007669"/>
    <property type="project" value="InterPro"/>
</dbReference>
<evidence type="ECO:0000313" key="12">
    <source>
        <dbReference type="Proteomes" id="UP000007796"/>
    </source>
</evidence>
<dbReference type="GO" id="GO:0005786">
    <property type="term" value="C:signal recognition particle, endoplasmic reticulum targeting"/>
    <property type="evidence" value="ECO:0007669"/>
    <property type="project" value="UniProtKB-KW"/>
</dbReference>
<feature type="region of interest" description="Disordered" evidence="9">
    <location>
        <begin position="699"/>
        <end position="719"/>
    </location>
</feature>
<dbReference type="AlphaFoldDB" id="F0XMC2"/>
<evidence type="ECO:0000313" key="11">
    <source>
        <dbReference type="EMBL" id="EFX01135.1"/>
    </source>
</evidence>
<dbReference type="PANTHER" id="PTHR14094:SF9">
    <property type="entry name" value="SIGNAL RECOGNITION PARTICLE SUBUNIT SRP72"/>
    <property type="match status" value="1"/>
</dbReference>
<evidence type="ECO:0000259" key="10">
    <source>
        <dbReference type="Pfam" id="PF08492"/>
    </source>
</evidence>
<dbReference type="PIRSF" id="PIRSF038922">
    <property type="entry name" value="SRP72"/>
    <property type="match status" value="1"/>
</dbReference>
<dbReference type="InterPro" id="IPR031545">
    <property type="entry name" value="SRP72_TPR-like"/>
</dbReference>
<evidence type="ECO:0000256" key="9">
    <source>
        <dbReference type="SAM" id="MobiDB-lite"/>
    </source>
</evidence>
<dbReference type="PANTHER" id="PTHR14094">
    <property type="entry name" value="SIGNAL RECOGNITION PARTICLE 72"/>
    <property type="match status" value="1"/>
</dbReference>
<accession>F0XMC2</accession>
<dbReference type="OrthoDB" id="5421607at2759"/>
<reference evidence="11 12" key="1">
    <citation type="journal article" date="2011" name="Proc. Natl. Acad. Sci. U.S.A.">
        <title>Genome and transcriptome analyses of the mountain pine beetle-fungal symbiont Grosmannia clavigera, a lodgepole pine pathogen.</title>
        <authorList>
            <person name="DiGuistini S."/>
            <person name="Wang Y."/>
            <person name="Liao N.Y."/>
            <person name="Taylor G."/>
            <person name="Tanguay P."/>
            <person name="Feau N."/>
            <person name="Henrissat B."/>
            <person name="Chan S.K."/>
            <person name="Hesse-Orce U."/>
            <person name="Alamouti S.M."/>
            <person name="Tsui C.K.M."/>
            <person name="Docking R.T."/>
            <person name="Levasseur A."/>
            <person name="Haridas S."/>
            <person name="Robertson G."/>
            <person name="Birol I."/>
            <person name="Holt R.A."/>
            <person name="Marra M.A."/>
            <person name="Hamelin R.C."/>
            <person name="Hirst M."/>
            <person name="Jones S.J.M."/>
            <person name="Bohlmann J."/>
            <person name="Breuil C."/>
        </authorList>
    </citation>
    <scope>NUCLEOTIDE SEQUENCE [LARGE SCALE GENOMIC DNA]</scope>
    <source>
        <strain evidence="12">kw1407 / UAMH 11150</strain>
    </source>
</reference>
<evidence type="ECO:0000256" key="3">
    <source>
        <dbReference type="ARBA" id="ARBA00007676"/>
    </source>
</evidence>
<dbReference type="eggNOG" id="KOG2376">
    <property type="taxonomic scope" value="Eukaryota"/>
</dbReference>
<keyword evidence="8" id="KW-0687">Ribonucleoprotein</keyword>
<dbReference type="InParanoid" id="F0XMC2"/>
<sequence>MANAAVNALNSLLRGTRIEDHEEALKLANGAIQAARASSGAGEQLATAQHTKVVALLKLDRFDDALRAVAEGGDALATRCVLERAYALYKTGELAEAETLLKADERLSSSSSSISISRALKHVAAQVAYRAEKFGRVASLYGELSEGGGNGENDDITGEALDLRINTLATAAQVSWLEPTAAGARSNADVGRRQDLETFETAYNAGSALLAGGDAARASVLLRRAQQLCEASEELSDDDKRAELLPILVQQAYALTRLGRHGDAAALHRGLGQLIDVDEGATKAVAQINNVVVGADDSNNTETNPYAVQAKMAAIGSPPSAGSDRLFGHQARVMRHNQLALELQCFKFKGVQTRTARQLKKQVLDSDLDLASLVDLGLFHAAAKAGMQTGNEALRRLQPLLEDRPGDVGLLLTTLQLHLRQNKNPAAAVGLLEAFFAHCETPCVRFAPGLVALAVALYRLQGRHGAVRTELAAAVAHWQLSTTDAPASLLRAAGVELLRSPDPADQAVAATAFGQLHAADPTDRVAVAGLVAAAATTSPSSALSDHHRQLAASLTPVDKLVQGVDVDRLLQGGVAVLAPAATATAPAAAAAAAAAKKRSRDADETAANTPLAKKAKTPATLSRQARKLQAKDAATFDAAKTPDAERWLPLRDRSSYRPPKGKKGGRRRGADAATMQGGVVREEETLALAGGAGSVKVEKASVLGPGGNSAAKKRKKGKK</sequence>
<dbReference type="Proteomes" id="UP000007796">
    <property type="component" value="Unassembled WGS sequence"/>
</dbReference>
<keyword evidence="6" id="KW-0256">Endoplasmic reticulum</keyword>
<comment type="subcellular location">
    <subcellularLocation>
        <location evidence="2">Cytoplasm</location>
    </subcellularLocation>
    <subcellularLocation>
        <location evidence="1">Endoplasmic reticulum</location>
    </subcellularLocation>
</comment>
<dbReference type="InterPro" id="IPR013699">
    <property type="entry name" value="Signal_recog_part_SRP72_RNA-bd"/>
</dbReference>
<evidence type="ECO:0000256" key="5">
    <source>
        <dbReference type="ARBA" id="ARBA00022490"/>
    </source>
</evidence>
<name>F0XMC2_GROCL</name>
<dbReference type="STRING" id="655863.F0XMC2"/>
<evidence type="ECO:0000256" key="1">
    <source>
        <dbReference type="ARBA" id="ARBA00004240"/>
    </source>
</evidence>
<feature type="domain" description="Signal recognition particle SRP72 subunit RNA-binding" evidence="10">
    <location>
        <begin position="596"/>
        <end position="658"/>
    </location>
</feature>
<feature type="compositionally biased region" description="Basic and acidic residues" evidence="9">
    <location>
        <begin position="644"/>
        <end position="655"/>
    </location>
</feature>
<dbReference type="GO" id="GO:0043022">
    <property type="term" value="F:ribosome binding"/>
    <property type="evidence" value="ECO:0007669"/>
    <property type="project" value="TreeGrafter"/>
</dbReference>
<dbReference type="GO" id="GO:0006614">
    <property type="term" value="P:SRP-dependent cotranslational protein targeting to membrane"/>
    <property type="evidence" value="ECO:0007669"/>
    <property type="project" value="InterPro"/>
</dbReference>
<dbReference type="GeneID" id="25979470"/>
<evidence type="ECO:0000256" key="2">
    <source>
        <dbReference type="ARBA" id="ARBA00004496"/>
    </source>
</evidence>
<dbReference type="InterPro" id="IPR026270">
    <property type="entry name" value="SRP72"/>
</dbReference>
<evidence type="ECO:0000256" key="4">
    <source>
        <dbReference type="ARBA" id="ARBA00018350"/>
    </source>
</evidence>
<proteinExistence type="inferred from homology"/>
<protein>
    <recommendedName>
        <fullName evidence="4">Signal recognition particle subunit SRP72</fullName>
    </recommendedName>
</protein>
<dbReference type="FunCoup" id="F0XMC2">
    <property type="interactions" value="845"/>
</dbReference>
<comment type="similarity">
    <text evidence="3">Belongs to the SRP72 family.</text>
</comment>
<evidence type="ECO:0000256" key="7">
    <source>
        <dbReference type="ARBA" id="ARBA00023135"/>
    </source>
</evidence>
<feature type="region of interest" description="Disordered" evidence="9">
    <location>
        <begin position="599"/>
        <end position="623"/>
    </location>
</feature>
<keyword evidence="12" id="KW-1185">Reference proteome</keyword>
<dbReference type="GO" id="GO:0005783">
    <property type="term" value="C:endoplasmic reticulum"/>
    <property type="evidence" value="ECO:0007669"/>
    <property type="project" value="UniProtKB-SubCell"/>
</dbReference>
<dbReference type="SUPFAM" id="SSF48452">
    <property type="entry name" value="TPR-like"/>
    <property type="match status" value="1"/>
</dbReference>
<dbReference type="InterPro" id="IPR011990">
    <property type="entry name" value="TPR-like_helical_dom_sf"/>
</dbReference>
<dbReference type="HOGENOM" id="CLU_013808_3_0_1"/>
<feature type="region of interest" description="Disordered" evidence="9">
    <location>
        <begin position="644"/>
        <end position="678"/>
    </location>
</feature>
<evidence type="ECO:0000256" key="8">
    <source>
        <dbReference type="ARBA" id="ARBA00023274"/>
    </source>
</evidence>
<dbReference type="Pfam" id="PF17004">
    <property type="entry name" value="SRP_TPR_like"/>
    <property type="match status" value="1"/>
</dbReference>
<dbReference type="Gene3D" id="1.25.40.10">
    <property type="entry name" value="Tetratricopeptide repeat domain"/>
    <property type="match status" value="1"/>
</dbReference>